<keyword evidence="1" id="KW-0472">Membrane</keyword>
<evidence type="ECO:0000313" key="3">
    <source>
        <dbReference type="Proteomes" id="UP001597260"/>
    </source>
</evidence>
<organism evidence="2 3">
    <name type="scientific">Micromonospora sonneratiae</name>
    <dbReference type="NCBI Taxonomy" id="1184706"/>
    <lineage>
        <taxon>Bacteria</taxon>
        <taxon>Bacillati</taxon>
        <taxon>Actinomycetota</taxon>
        <taxon>Actinomycetes</taxon>
        <taxon>Micromonosporales</taxon>
        <taxon>Micromonosporaceae</taxon>
        <taxon>Micromonospora</taxon>
    </lineage>
</organism>
<keyword evidence="1" id="KW-1133">Transmembrane helix</keyword>
<accession>A0ABW3YHB9</accession>
<evidence type="ECO:0000313" key="2">
    <source>
        <dbReference type="EMBL" id="MFD1323907.1"/>
    </source>
</evidence>
<keyword evidence="3" id="KW-1185">Reference proteome</keyword>
<comment type="caution">
    <text evidence="2">The sequence shown here is derived from an EMBL/GenBank/DDBJ whole genome shotgun (WGS) entry which is preliminary data.</text>
</comment>
<dbReference type="Proteomes" id="UP001597260">
    <property type="component" value="Unassembled WGS sequence"/>
</dbReference>
<sequence>MSTTSVVAMDLAKITSIGSMVMVVALVAIVAFVGLGVYRARHSATRETQYRALAEQASAAEARFADGTQATVAELKGMRADLQSTHAELVAVKQRLAAVEKLLSQVG</sequence>
<feature type="transmembrane region" description="Helical" evidence="1">
    <location>
        <begin position="20"/>
        <end position="38"/>
    </location>
</feature>
<evidence type="ECO:0000256" key="1">
    <source>
        <dbReference type="SAM" id="Phobius"/>
    </source>
</evidence>
<dbReference type="RefSeq" id="WP_377573661.1">
    <property type="nucleotide sequence ID" value="NZ_JBHTMP010000039.1"/>
</dbReference>
<dbReference type="EMBL" id="JBHTMP010000039">
    <property type="protein sequence ID" value="MFD1323907.1"/>
    <property type="molecule type" value="Genomic_DNA"/>
</dbReference>
<reference evidence="3" key="1">
    <citation type="journal article" date="2019" name="Int. J. Syst. Evol. Microbiol.">
        <title>The Global Catalogue of Microorganisms (GCM) 10K type strain sequencing project: providing services to taxonomists for standard genome sequencing and annotation.</title>
        <authorList>
            <consortium name="The Broad Institute Genomics Platform"/>
            <consortium name="The Broad Institute Genome Sequencing Center for Infectious Disease"/>
            <person name="Wu L."/>
            <person name="Ma J."/>
        </authorList>
    </citation>
    <scope>NUCLEOTIDE SEQUENCE [LARGE SCALE GENOMIC DNA]</scope>
    <source>
        <strain evidence="3">JCM 31037</strain>
    </source>
</reference>
<keyword evidence="1" id="KW-0812">Transmembrane</keyword>
<protein>
    <submittedName>
        <fullName evidence="2">Uncharacterized protein</fullName>
    </submittedName>
</protein>
<gene>
    <name evidence="2" type="ORF">ACFQ4H_22720</name>
</gene>
<name>A0ABW3YHB9_9ACTN</name>
<proteinExistence type="predicted"/>